<dbReference type="SUPFAM" id="SSF75011">
    <property type="entry name" value="3-carboxy-cis,cis-mucoante lactonizing enzyme"/>
    <property type="match status" value="1"/>
</dbReference>
<keyword evidence="5" id="KW-1185">Reference proteome</keyword>
<dbReference type="PANTHER" id="PTHR23300">
    <property type="entry name" value="METHANETHIOL OXIDASE"/>
    <property type="match status" value="1"/>
</dbReference>
<dbReference type="GO" id="GO:0008430">
    <property type="term" value="F:selenium binding"/>
    <property type="evidence" value="ECO:0007669"/>
    <property type="project" value="UniProtKB-UniRule"/>
</dbReference>
<evidence type="ECO:0000313" key="4">
    <source>
        <dbReference type="Ensembl" id="ENSPMRP00000032218.1"/>
    </source>
</evidence>
<dbReference type="InterPro" id="IPR008826">
    <property type="entry name" value="Se-bd"/>
</dbReference>
<keyword evidence="3" id="KW-0813">Transport</keyword>
<dbReference type="Pfam" id="PF05694">
    <property type="entry name" value="SBP56"/>
    <property type="match status" value="1"/>
</dbReference>
<dbReference type="AlphaFoldDB" id="A0A670K3V2"/>
<evidence type="ECO:0000313" key="5">
    <source>
        <dbReference type="Proteomes" id="UP000472272"/>
    </source>
</evidence>
<dbReference type="GO" id="GO:0005829">
    <property type="term" value="C:cytosol"/>
    <property type="evidence" value="ECO:0007669"/>
    <property type="project" value="UniProtKB-SubCell"/>
</dbReference>
<gene>
    <name evidence="4" type="primary">SELENBP1</name>
</gene>
<dbReference type="Ensembl" id="ENSPMRT00000034159.1">
    <property type="protein sequence ID" value="ENSPMRP00000032218.1"/>
    <property type="gene ID" value="ENSPMRG00000020868.1"/>
</dbReference>
<comment type="similarity">
    <text evidence="1 3">Belongs to the selenium-binding protein family.</text>
</comment>
<keyword evidence="3" id="KW-0472">Membrane</keyword>
<evidence type="ECO:0000256" key="2">
    <source>
        <dbReference type="ARBA" id="ARBA00023266"/>
    </source>
</evidence>
<sequence length="523" mass="58901">MPPSLDWSVLYCAPPSAFATCLPSKERQGCRTEVVGMAIRVYSSTLAQLKLQAEQCGCHGPGYATPLDAMRGPREKLIYVPCILTGTGTQQPDYLATVDVDPESPCYCQVIHRLPMLYIDDELHHTGWNACSSCFGDTSKKRNRLVLPSLGSSRIYIVDTGTDLRAPRMFKVIEPREVFEKCNLTFPHTSHCLGSGEVMISALADTLGNGKGGFILIDAETWEVKGTWERPGDEPPQGYDFWYQPRHNVMISTEWGVPKYFANGFNPEDLKKERYGRRLNVWDWTTHCLIQQIDVGEDSAPLEIRFLHNPDAAHGMVGCTLQSSIHHFFKTEDGDWAAEKVIQIPNKKVSGWYFPEMPGFVTDILISMDDRFLYLSNWLHGDLRQYDITNPFCPKLVGQVFVGGNIYKGGVVTVLEDDELDCQPDPFMIQGKRVYGGPQMIQLSLDGKRLYTTTSLYTPWDKQFYPQMVREGSVMLQIDVDTENGGLCVNPDFLVDFGKEPFGPARAHEMRYPGGDCTSDIWI</sequence>
<evidence type="ECO:0000256" key="3">
    <source>
        <dbReference type="RuleBase" id="RU369071"/>
    </source>
</evidence>
<keyword evidence="3" id="KW-0560">Oxidoreductase</keyword>
<reference evidence="4" key="2">
    <citation type="submission" date="2025-08" db="UniProtKB">
        <authorList>
            <consortium name="Ensembl"/>
        </authorList>
    </citation>
    <scope>IDENTIFICATION</scope>
</reference>
<protein>
    <recommendedName>
        <fullName evidence="3">Methanethiol oxidase</fullName>
        <shortName evidence="3">MTO</shortName>
        <ecNumber evidence="3">1.8.3.4</ecNumber>
    </recommendedName>
    <alternativeName>
        <fullName evidence="3">Selenium-binding protein 1</fullName>
    </alternativeName>
</protein>
<comment type="catalytic activity">
    <reaction evidence="3">
        <text>methanethiol + O2 + H2O = hydrogen sulfide + formaldehyde + H2O2 + H(+)</text>
        <dbReference type="Rhea" id="RHEA:11812"/>
        <dbReference type="ChEBI" id="CHEBI:15377"/>
        <dbReference type="ChEBI" id="CHEBI:15378"/>
        <dbReference type="ChEBI" id="CHEBI:15379"/>
        <dbReference type="ChEBI" id="CHEBI:16007"/>
        <dbReference type="ChEBI" id="CHEBI:16240"/>
        <dbReference type="ChEBI" id="CHEBI:16842"/>
        <dbReference type="ChEBI" id="CHEBI:29919"/>
        <dbReference type="EC" id="1.8.3.4"/>
    </reaction>
</comment>
<accession>A0A670K3V2</accession>
<dbReference type="GeneTree" id="ENSGT00390000014244"/>
<evidence type="ECO:0000256" key="1">
    <source>
        <dbReference type="ARBA" id="ARBA00005606"/>
    </source>
</evidence>
<keyword evidence="2 3" id="KW-0711">Selenium</keyword>
<keyword evidence="3" id="KW-0963">Cytoplasm</keyword>
<keyword evidence="3" id="KW-0007">Acetylation</keyword>
<dbReference type="Proteomes" id="UP000472272">
    <property type="component" value="Chromosome 16"/>
</dbReference>
<reference evidence="4" key="3">
    <citation type="submission" date="2025-09" db="UniProtKB">
        <authorList>
            <consortium name="Ensembl"/>
        </authorList>
    </citation>
    <scope>IDENTIFICATION</scope>
</reference>
<comment type="function">
    <text evidence="3">Catalyzes the oxidation of methanethiol, an organosulfur compound known to be produced in substantial amounts by gut bacteria. Selenium-binding protein which may be involved in the sensing of reactive xenobiotics in the cytoplasm. May be involved in intra-Golgi protein transport.</text>
</comment>
<reference evidence="4 5" key="1">
    <citation type="journal article" date="2019" name="Proc. Natl. Acad. Sci. U.S.A.">
        <title>Regulatory changes in pterin and carotenoid genes underlie balanced color polymorphisms in the wall lizard.</title>
        <authorList>
            <person name="Andrade P."/>
            <person name="Pinho C."/>
            <person name="Perez I de Lanuza G."/>
            <person name="Afonso S."/>
            <person name="Brejcha J."/>
            <person name="Rubin C.J."/>
            <person name="Wallerman O."/>
            <person name="Pereira P."/>
            <person name="Sabatino S.J."/>
            <person name="Bellati A."/>
            <person name="Pellitteri-Rosa D."/>
            <person name="Bosakova Z."/>
            <person name="Bunikis I."/>
            <person name="Carretero M.A."/>
            <person name="Feiner N."/>
            <person name="Marsik P."/>
            <person name="Pauperio F."/>
            <person name="Salvi D."/>
            <person name="Soler L."/>
            <person name="While G.M."/>
            <person name="Uller T."/>
            <person name="Font E."/>
            <person name="Andersson L."/>
            <person name="Carneiro M."/>
        </authorList>
    </citation>
    <scope>NUCLEOTIDE SEQUENCE</scope>
</reference>
<proteinExistence type="inferred from homology"/>
<dbReference type="GO" id="GO:0001650">
    <property type="term" value="C:fibrillar center"/>
    <property type="evidence" value="ECO:0007669"/>
    <property type="project" value="Ensembl"/>
</dbReference>
<name>A0A670K3V2_PODMU</name>
<organism evidence="4 5">
    <name type="scientific">Podarcis muralis</name>
    <name type="common">Wall lizard</name>
    <name type="synonym">Lacerta muralis</name>
    <dbReference type="NCBI Taxonomy" id="64176"/>
    <lineage>
        <taxon>Eukaryota</taxon>
        <taxon>Metazoa</taxon>
        <taxon>Chordata</taxon>
        <taxon>Craniata</taxon>
        <taxon>Vertebrata</taxon>
        <taxon>Euteleostomi</taxon>
        <taxon>Lepidosauria</taxon>
        <taxon>Squamata</taxon>
        <taxon>Bifurcata</taxon>
        <taxon>Unidentata</taxon>
        <taxon>Episquamata</taxon>
        <taxon>Laterata</taxon>
        <taxon>Lacertibaenia</taxon>
        <taxon>Lacertidae</taxon>
        <taxon>Podarcis</taxon>
    </lineage>
</organism>
<comment type="pathway">
    <text evidence="3">Organosulfur degradation.</text>
</comment>
<dbReference type="GO" id="GO:0016020">
    <property type="term" value="C:membrane"/>
    <property type="evidence" value="ECO:0007669"/>
    <property type="project" value="UniProtKB-SubCell"/>
</dbReference>
<keyword evidence="3" id="KW-0653">Protein transport</keyword>
<dbReference type="GO" id="GO:0015031">
    <property type="term" value="P:protein transport"/>
    <property type="evidence" value="ECO:0007669"/>
    <property type="project" value="UniProtKB-UniRule"/>
</dbReference>
<keyword evidence="3" id="KW-0539">Nucleus</keyword>
<comment type="subcellular location">
    <subcellularLocation>
        <location evidence="3">Nucleus</location>
    </subcellularLocation>
    <subcellularLocation>
        <location evidence="3">Cytoplasm</location>
        <location evidence="3">Cytosol</location>
    </subcellularLocation>
    <subcellularLocation>
        <location evidence="3">Membrane</location>
        <topology evidence="3">Peripheral membrane protein</topology>
    </subcellularLocation>
    <text evidence="3">May associate with Golgi membrane. May associate with the membrane of autophagosomes.</text>
</comment>
<dbReference type="GO" id="GO:0018549">
    <property type="term" value="F:methanethiol oxidase activity"/>
    <property type="evidence" value="ECO:0007669"/>
    <property type="project" value="UniProtKB-UniRule"/>
</dbReference>
<dbReference type="PANTHER" id="PTHR23300:SF0">
    <property type="entry name" value="METHANETHIOL OXIDASE"/>
    <property type="match status" value="1"/>
</dbReference>
<dbReference type="EC" id="1.8.3.4" evidence="3"/>